<evidence type="ECO:0000313" key="1">
    <source>
        <dbReference type="EMBL" id="PFH48345.1"/>
    </source>
</evidence>
<dbReference type="Proteomes" id="UP000242287">
    <property type="component" value="Unassembled WGS sequence"/>
</dbReference>
<reference evidence="1 2" key="1">
    <citation type="submission" date="2014-02" db="EMBL/GenBank/DDBJ databases">
        <title>Transposable element dynamics among asymbiotic and ectomycorrhizal Amanita fungi.</title>
        <authorList>
            <consortium name="DOE Joint Genome Institute"/>
            <person name="Hess J."/>
            <person name="Skrede I."/>
            <person name="Wolfe B."/>
            <person name="LaButti K."/>
            <person name="Ohm R.A."/>
            <person name="Grigoriev I.V."/>
            <person name="Pringle A."/>
        </authorList>
    </citation>
    <scope>NUCLEOTIDE SEQUENCE [LARGE SCALE GENOMIC DNA]</scope>
    <source>
        <strain evidence="1 2">SKay4041</strain>
    </source>
</reference>
<organism evidence="1 2">
    <name type="scientific">Amanita thiersii Skay4041</name>
    <dbReference type="NCBI Taxonomy" id="703135"/>
    <lineage>
        <taxon>Eukaryota</taxon>
        <taxon>Fungi</taxon>
        <taxon>Dikarya</taxon>
        <taxon>Basidiomycota</taxon>
        <taxon>Agaricomycotina</taxon>
        <taxon>Agaricomycetes</taxon>
        <taxon>Agaricomycetidae</taxon>
        <taxon>Agaricales</taxon>
        <taxon>Pluteineae</taxon>
        <taxon>Amanitaceae</taxon>
        <taxon>Amanita</taxon>
    </lineage>
</organism>
<gene>
    <name evidence="1" type="ORF">AMATHDRAFT_5888</name>
</gene>
<dbReference type="EMBL" id="KZ302066">
    <property type="protein sequence ID" value="PFH48345.1"/>
    <property type="molecule type" value="Genomic_DNA"/>
</dbReference>
<protein>
    <submittedName>
        <fullName evidence="1">Uncharacterized protein</fullName>
    </submittedName>
</protein>
<evidence type="ECO:0000313" key="2">
    <source>
        <dbReference type="Proteomes" id="UP000242287"/>
    </source>
</evidence>
<accession>A0A2A9NBF6</accession>
<keyword evidence="2" id="KW-1185">Reference proteome</keyword>
<proteinExistence type="predicted"/>
<dbReference type="AlphaFoldDB" id="A0A2A9NBF6"/>
<sequence>MSQGCSDSAFFRFELAQSASPLPSSRRALNPSGFPERTFRGSIHSTTRFFPLVAA</sequence>
<name>A0A2A9NBF6_9AGAR</name>